<feature type="compositionally biased region" description="Basic and acidic residues" evidence="1">
    <location>
        <begin position="46"/>
        <end position="56"/>
    </location>
</feature>
<comment type="caution">
    <text evidence="2">The sequence shown here is derived from an EMBL/GenBank/DDBJ whole genome shotgun (WGS) entry which is preliminary data.</text>
</comment>
<accession>A0ABQ9G3Q9</accession>
<keyword evidence="3" id="KW-1185">Reference proteome</keyword>
<dbReference type="Proteomes" id="UP001159363">
    <property type="component" value="Chromosome 16"/>
</dbReference>
<sequence>MAPSATGAERAQIGVPGDDFPPPPQRPVQDRLVFYRCLKAPEYKGGGKREIPEKTRRPVASSGTISTCEYPGANPPGIKPVSLRSEASCLTTTRPRSHTFSGIDAIARVKWVPRRSLASGRSTFCFSRLRPGYCFPLGAPSVYSTEQTPTYLATLTPHATGHRGGVGVRLLASHQCELGSIPCQITPGFSQAVIVLDDAAGWQVYSGIPRFPTHLHSGSAPYSSLFTLIGSSWSFASKVKKRVSNTGDTNTHFYCLIAPTRKACSVSVVALPTSVQSMSRQSQCSRVLQAPSRTVGFTRLFHTLSTIQATNTSLAVVLQSPVVHNRLRSRTLARRPPSKTAGRWVAAFLRPPPRIFPNTRDASRRAEASASLTRTFLHIGQTCRNLQQGRRALTHARRRAARQPDHLPAQYSRVSQKVW</sequence>
<feature type="region of interest" description="Disordered" evidence="1">
    <location>
        <begin position="46"/>
        <end position="71"/>
    </location>
</feature>
<evidence type="ECO:0000256" key="1">
    <source>
        <dbReference type="SAM" id="MobiDB-lite"/>
    </source>
</evidence>
<organism evidence="2 3">
    <name type="scientific">Dryococelus australis</name>
    <dbReference type="NCBI Taxonomy" id="614101"/>
    <lineage>
        <taxon>Eukaryota</taxon>
        <taxon>Metazoa</taxon>
        <taxon>Ecdysozoa</taxon>
        <taxon>Arthropoda</taxon>
        <taxon>Hexapoda</taxon>
        <taxon>Insecta</taxon>
        <taxon>Pterygota</taxon>
        <taxon>Neoptera</taxon>
        <taxon>Polyneoptera</taxon>
        <taxon>Phasmatodea</taxon>
        <taxon>Verophasmatodea</taxon>
        <taxon>Anareolatae</taxon>
        <taxon>Phasmatidae</taxon>
        <taxon>Eurycanthinae</taxon>
        <taxon>Dryococelus</taxon>
    </lineage>
</organism>
<reference evidence="2 3" key="1">
    <citation type="submission" date="2023-02" db="EMBL/GenBank/DDBJ databases">
        <title>LHISI_Scaffold_Assembly.</title>
        <authorList>
            <person name="Stuart O.P."/>
            <person name="Cleave R."/>
            <person name="Magrath M.J.L."/>
            <person name="Mikheyev A.S."/>
        </authorList>
    </citation>
    <scope>NUCLEOTIDE SEQUENCE [LARGE SCALE GENOMIC DNA]</scope>
    <source>
        <strain evidence="2">Daus_M_001</strain>
        <tissue evidence="2">Leg muscle</tissue>
    </source>
</reference>
<name>A0ABQ9G3Q9_9NEOP</name>
<dbReference type="EMBL" id="JARBHB010000017">
    <property type="protein sequence ID" value="KAJ8866052.1"/>
    <property type="molecule type" value="Genomic_DNA"/>
</dbReference>
<evidence type="ECO:0000313" key="2">
    <source>
        <dbReference type="EMBL" id="KAJ8866052.1"/>
    </source>
</evidence>
<evidence type="ECO:0000313" key="3">
    <source>
        <dbReference type="Proteomes" id="UP001159363"/>
    </source>
</evidence>
<proteinExistence type="predicted"/>
<protein>
    <submittedName>
        <fullName evidence="2">Uncharacterized protein</fullName>
    </submittedName>
</protein>
<feature type="region of interest" description="Disordered" evidence="1">
    <location>
        <begin position="399"/>
        <end position="419"/>
    </location>
</feature>
<gene>
    <name evidence="2" type="ORF">PR048_033576</name>
</gene>
<feature type="region of interest" description="Disordered" evidence="1">
    <location>
        <begin position="1"/>
        <end position="28"/>
    </location>
</feature>